<feature type="region of interest" description="Disordered" evidence="3">
    <location>
        <begin position="2361"/>
        <end position="2396"/>
    </location>
</feature>
<feature type="compositionally biased region" description="Acidic residues" evidence="3">
    <location>
        <begin position="968"/>
        <end position="984"/>
    </location>
</feature>
<feature type="compositionally biased region" description="Polar residues" evidence="3">
    <location>
        <begin position="811"/>
        <end position="827"/>
    </location>
</feature>
<evidence type="ECO:0000256" key="2">
    <source>
        <dbReference type="PROSITE-ProRule" id="PRU00176"/>
    </source>
</evidence>
<feature type="compositionally biased region" description="Acidic residues" evidence="3">
    <location>
        <begin position="2722"/>
        <end position="2732"/>
    </location>
</feature>
<organism evidence="5 6">
    <name type="scientific">Meganyctiphanes norvegica</name>
    <name type="common">Northern krill</name>
    <name type="synonym">Thysanopoda norvegica</name>
    <dbReference type="NCBI Taxonomy" id="48144"/>
    <lineage>
        <taxon>Eukaryota</taxon>
        <taxon>Metazoa</taxon>
        <taxon>Ecdysozoa</taxon>
        <taxon>Arthropoda</taxon>
        <taxon>Crustacea</taxon>
        <taxon>Multicrustacea</taxon>
        <taxon>Malacostraca</taxon>
        <taxon>Eumalacostraca</taxon>
        <taxon>Eucarida</taxon>
        <taxon>Euphausiacea</taxon>
        <taxon>Euphausiidae</taxon>
        <taxon>Meganyctiphanes</taxon>
    </lineage>
</organism>
<feature type="region of interest" description="Disordered" evidence="3">
    <location>
        <begin position="556"/>
        <end position="614"/>
    </location>
</feature>
<feature type="compositionally biased region" description="Basic and acidic residues" evidence="3">
    <location>
        <begin position="637"/>
        <end position="652"/>
    </location>
</feature>
<feature type="compositionally biased region" description="Low complexity" evidence="3">
    <location>
        <begin position="2756"/>
        <end position="2770"/>
    </location>
</feature>
<feature type="compositionally biased region" description="Basic and acidic residues" evidence="3">
    <location>
        <begin position="1350"/>
        <end position="1364"/>
    </location>
</feature>
<feature type="region of interest" description="Disordered" evidence="3">
    <location>
        <begin position="2281"/>
        <end position="2326"/>
    </location>
</feature>
<feature type="region of interest" description="Disordered" evidence="3">
    <location>
        <begin position="2054"/>
        <end position="2073"/>
    </location>
</feature>
<proteinExistence type="predicted"/>
<keyword evidence="6" id="KW-1185">Reference proteome</keyword>
<feature type="compositionally biased region" description="Basic residues" evidence="3">
    <location>
        <begin position="2650"/>
        <end position="2660"/>
    </location>
</feature>
<feature type="compositionally biased region" description="Basic residues" evidence="3">
    <location>
        <begin position="1637"/>
        <end position="1660"/>
    </location>
</feature>
<feature type="region of interest" description="Disordered" evidence="3">
    <location>
        <begin position="2720"/>
        <end position="2830"/>
    </location>
</feature>
<keyword evidence="1 2" id="KW-0694">RNA-binding</keyword>
<dbReference type="Proteomes" id="UP001497623">
    <property type="component" value="Unassembled WGS sequence"/>
</dbReference>
<feature type="region of interest" description="Disordered" evidence="3">
    <location>
        <begin position="1435"/>
        <end position="1675"/>
    </location>
</feature>
<feature type="compositionally biased region" description="Basic and acidic residues" evidence="3">
    <location>
        <begin position="257"/>
        <end position="273"/>
    </location>
</feature>
<dbReference type="EMBL" id="CAXKWB010010805">
    <property type="protein sequence ID" value="CAL4099281.1"/>
    <property type="molecule type" value="Genomic_DNA"/>
</dbReference>
<feature type="compositionally biased region" description="Polar residues" evidence="3">
    <location>
        <begin position="2314"/>
        <end position="2326"/>
    </location>
</feature>
<feature type="region of interest" description="Disordered" evidence="3">
    <location>
        <begin position="909"/>
        <end position="1167"/>
    </location>
</feature>
<evidence type="ECO:0000256" key="3">
    <source>
        <dbReference type="SAM" id="MobiDB-lite"/>
    </source>
</evidence>
<feature type="region of interest" description="Disordered" evidence="3">
    <location>
        <begin position="2181"/>
        <end position="2200"/>
    </location>
</feature>
<feature type="compositionally biased region" description="Pro residues" evidence="3">
    <location>
        <begin position="235"/>
        <end position="249"/>
    </location>
</feature>
<feature type="compositionally biased region" description="Acidic residues" evidence="3">
    <location>
        <begin position="1945"/>
        <end position="1956"/>
    </location>
</feature>
<feature type="compositionally biased region" description="Low complexity" evidence="3">
    <location>
        <begin position="875"/>
        <end position="885"/>
    </location>
</feature>
<feature type="compositionally biased region" description="Basic and acidic residues" evidence="3">
    <location>
        <begin position="1447"/>
        <end position="1487"/>
    </location>
</feature>
<feature type="region of interest" description="Disordered" evidence="3">
    <location>
        <begin position="81"/>
        <end position="532"/>
    </location>
</feature>
<name>A0AAV2QS44_MEGNR</name>
<dbReference type="InterPro" id="IPR012677">
    <property type="entry name" value="Nucleotide-bd_a/b_plait_sf"/>
</dbReference>
<protein>
    <recommendedName>
        <fullName evidence="4">RRM domain-containing protein</fullName>
    </recommendedName>
</protein>
<feature type="domain" description="RRM" evidence="4">
    <location>
        <begin position="1260"/>
        <end position="1341"/>
    </location>
</feature>
<feature type="compositionally biased region" description="Basic and acidic residues" evidence="3">
    <location>
        <begin position="1031"/>
        <end position="1137"/>
    </location>
</feature>
<feature type="region of interest" description="Disordered" evidence="3">
    <location>
        <begin position="1182"/>
        <end position="1238"/>
    </location>
</feature>
<feature type="compositionally biased region" description="Acidic residues" evidence="3">
    <location>
        <begin position="2814"/>
        <end position="2826"/>
    </location>
</feature>
<feature type="compositionally biased region" description="Basic and acidic residues" evidence="3">
    <location>
        <begin position="1613"/>
        <end position="1623"/>
    </location>
</feature>
<dbReference type="SMART" id="SM00360">
    <property type="entry name" value="RRM"/>
    <property type="match status" value="1"/>
</dbReference>
<evidence type="ECO:0000256" key="1">
    <source>
        <dbReference type="ARBA" id="ARBA00022884"/>
    </source>
</evidence>
<feature type="compositionally biased region" description="Polar residues" evidence="3">
    <location>
        <begin position="746"/>
        <end position="766"/>
    </location>
</feature>
<feature type="compositionally biased region" description="Polar residues" evidence="3">
    <location>
        <begin position="1513"/>
        <end position="1522"/>
    </location>
</feature>
<feature type="region of interest" description="Disordered" evidence="3">
    <location>
        <begin position="3051"/>
        <end position="3078"/>
    </location>
</feature>
<reference evidence="5 6" key="1">
    <citation type="submission" date="2024-05" db="EMBL/GenBank/DDBJ databases">
        <authorList>
            <person name="Wallberg A."/>
        </authorList>
    </citation>
    <scope>NUCLEOTIDE SEQUENCE [LARGE SCALE GENOMIC DNA]</scope>
</reference>
<feature type="compositionally biased region" description="Basic and acidic residues" evidence="3">
    <location>
        <begin position="218"/>
        <end position="230"/>
    </location>
</feature>
<feature type="compositionally biased region" description="Basic and acidic residues" evidence="3">
    <location>
        <begin position="2864"/>
        <end position="2875"/>
    </location>
</feature>
<feature type="compositionally biased region" description="Polar residues" evidence="3">
    <location>
        <begin position="512"/>
        <end position="521"/>
    </location>
</feature>
<feature type="compositionally biased region" description="Low complexity" evidence="3">
    <location>
        <begin position="707"/>
        <end position="722"/>
    </location>
</feature>
<feature type="compositionally biased region" description="Basic and acidic residues" evidence="3">
    <location>
        <begin position="281"/>
        <end position="362"/>
    </location>
</feature>
<dbReference type="SUPFAM" id="SSF54928">
    <property type="entry name" value="RNA-binding domain, RBD"/>
    <property type="match status" value="1"/>
</dbReference>
<dbReference type="InterPro" id="IPR035979">
    <property type="entry name" value="RBD_domain_sf"/>
</dbReference>
<feature type="compositionally biased region" description="Basic and acidic residues" evidence="3">
    <location>
        <begin position="91"/>
        <end position="126"/>
    </location>
</feature>
<feature type="compositionally biased region" description="Polar residues" evidence="3">
    <location>
        <begin position="676"/>
        <end position="696"/>
    </location>
</feature>
<dbReference type="InterPro" id="IPR013087">
    <property type="entry name" value="Znf_C2H2_type"/>
</dbReference>
<feature type="compositionally biased region" description="Basic and acidic residues" evidence="3">
    <location>
        <begin position="1498"/>
        <end position="1511"/>
    </location>
</feature>
<feature type="compositionally biased region" description="Basic and acidic residues" evidence="3">
    <location>
        <begin position="2295"/>
        <end position="2308"/>
    </location>
</feature>
<feature type="region of interest" description="Disordered" evidence="3">
    <location>
        <begin position="1350"/>
        <end position="1385"/>
    </location>
</feature>
<feature type="region of interest" description="Disordered" evidence="3">
    <location>
        <begin position="2642"/>
        <end position="2667"/>
    </location>
</feature>
<sequence length="3125" mass="352960">MASNQDTEEKFRQLQEYVPFIERTIAKHEQINRNQVENSQLQRLQGLHKFLKQPSKQLLKMEVLEKVEAVIRNIYAQQMSANQRRNMGQDLDPRRDIRHERDDRPREREHEARHNQDLEAERRAQDWESIGNENNREGRDKGRDKGSMEREKIFERSTSREYSRSSSREFERGNSSRERDYDRANISRERNFDRSSTSRERDARGNHSRDFNSNQKISEVDPFRERRQRSLLDLPMPPTTPEPEIPTPPSGSWRHQSRYDNRQEIRSDREWDPRYNQMTDTRNDPRYEDPRFDSRSDIRQMHKQDHRSEPRPDQRQDPRQLPRVDHRNDLRQDFKTDIKGDPRHDPRQERRHDKRQDTRPRTELIIPLECANRENSSDRTGTHSERPKTNWREDARNRESISNRIPSSSAGVERGDPRHSRPPGEEKDSRVDVNRRDQVPWDHLSPSHSSSSHLWRMGKQQKQQQQQQSPSQSQPPQIKPPTLSSRHSQDPPPDTPESPDMSPTQDFGIGDTPQSPEASFSPTPPADGDIINKVKTIPLDSLKQGVDLSLVKKALASLKTSDKGPTQRPGSAQSYRYEDFVGPATTTKSKEDEPYDPEEVWNTQPEEIKKKSPKVDIDQRKIMLGFSNQKQLPQQISEHHSTDLKIAKDKVNDIPLPPVSSTLSQKSLYHRELSKTQDSTSDIPLPPSSTLSQKSPYSREIDKTIESNVSKSSSRSMVSPMSDIPLPPTSSTLSQRSSYRDFNKPLESNISKSSLGSNLPPTSVKMSSLFDKSNKGSCNENVSHDFTTGVSGFQSKISSPPPTSPVSLSSQQAQSSKTGSYLSQISTARIHESPVIAGRSGTSGLGNARSRDPRTKDDRGDVDMRSPQIAPNLKSPSSLSSPVISTENVEGKVERDNASRIENIRARMEQGASEFIKPGQKGVAISQLEKYKQRKERRLSESSEIKSPVSDGNKSKAASVLDSLLPNESEDDLNPEPMQLEEDSSPPSTSSRDPRMNKPESSSDTIGSSAMTRDPRMSSTVSSQPTNATSRDPRSSRDPRQENINRDPRKEFGNRDPRHGISNRDPRQELLNRDSRLEISKRDPRNNTSHRDPRQDQSFSRDLRQDAFSRRDPRQDAMSNRDPRHINFINKDPRSDSSMRGTNIPLSQPGPSGTHGTQMRDPRLGSHFERPLSSREIWQQPNSLANTGSPLGVGRPQVNMNVPPPGVGIPPVGMGSSYPNHRVSVPPPSSPQPSLYPVEPVADSQLSAGGSASLISDTYTCLMMEGLPYYAHSSYVYHFFEEYLLRDIVIELDYKYQCKGTAYVHFPSHSSAKEAYNKLNGWMMNGCPISLKHITVGFVRQAKNAYEVKNRERESRLGLPEKPRGNGNLYYKPRPPKPPSPQPTISATIQEASEIKKEPEKKHPELEKNIEANDVPKAHHSDLCGVKVPAKNSSVLKSFKIPKKKKIEPPKEPTPPKEQPPIDKDTQNEKPTKNSKSDTNSKNDAVKTNKNSKSSLNKAEKSQKSLKKDFENELSSKSSTESLDVPIISKKSAAKKKRFSKIVIDSDSSNSDDDDNDNSKSKNYNTVNKNDHKVFSAADSDSEDDLVIDSDNSSHEDDEEDESETSSQVSEDSYDKPKLENKKVKYLSKILSPKVSQPKRKQVSKKKTPPKKTSPKIGRSRPKEKSIKTQKRTRRIKKMDPLDGSKITRRNQMEFEKVVIQKKKLKVIFPVPQQIMISLFLNEKKNTRGRSRRTGDFDLLDEDIDSSLTDLSKGLNEATSEELSFNKVLEKTSDVKDVITFGVKKNIIDKVNLDMENVPFITQNFLKREWANTVRPGYTNRGKKRKLSIINNKKNKKGRFSDRSIQSEASNDIKVENKSQKAKIDFDVNIETNKEIKLERIDDKQISTQKNIKYNEKLKRESDTDDEMVSRLDALDSNSDSDEDAVFGLPQSIAQKLQTKRSLEEGSDSPDLDTSIEMDGSKISFPKKAKCDKEFQTAVISDKENISEVETNKAKEQSDEATDFLPFSAADLLDDNDVNDDVMAAWLNDVDPRIVNELPDARELARVLSVNDNEDIDDHWPSKVPGNHDKTPITIETTADNQSTLENSPSKSTYNSQLDLSKRNNKDENVSGFAFKLQMCEQGKGQDTSLNVTYNSVLDASEKANKSSDVAETQIAPLKLNFNESKEVESFQIPKNEVINDKSRNSNIGKPVEKKAKKPKVQIKVKLKGKGNNKSKNSQDNIKKVVASKIQIDIQNTIESVIAKSISISESIEGEDNENYTDMELLPSLCPSENINLAKDKVTEQSNAPSSTNKDIMEPLRKSKEKKVIRSRKNTGSSNDDSTVLSLDNKAEDEIDDGDDTGSIIGSVCSLTDDAVSMMSGEGRELKTPDSSSSKKSRKSRNTPMPPQGWRRVTRGAKVETRDVEVIAWDDGGVVDLFQCDLCQYVGGHRVSHLVNFHAEREVPCEFKKEDFGPVLRDHLGPPSIPEDPDNIDLSWIPNKMTFDDNISCKEDDCEYTSVSRFDLIYHYLDHYPKASHLVYHCRLCNYMSDNMEMFYDHVSSHTGEYRHSCDRCGHKSYKLSSIHEHHKETHGTMSKSITSKIMILEDGWPYIYVCKQCNFVRIHASETETHIQQRHHGKAEMHRSNMTRCIVSHVERFGLLSKDDDPVKPKNKGKKRKKGQKEPDFKVFVGEDLEDDSEEKVQQLIDRISNNAYTTSSSIETHKRMSLLNTICEKLNKESDNEVTSEMDDTELVNNDIKSSPVKGLKERLGSQDGLSPKQSPKSSPRQLPNLAEKNYQQIEEEATKEGESKSLDKISDNENEDACNEMSNFEERETDEEESDNEREEFDKDQLMDILKGSDMGGPLFDILGNTIQKLTANLIQREEDRETQRRAQETLTTSAAFSSQNSDVDSDSDSDNLVICEDEDDSVKTSAMLNFSSSSASAPKGPRIRILSAGEINKSKTATTSIGERIFKCGAERCSYSSDDNKDLITHIISKHGAFKCIAQGCPYIGTTRPEFQAHMYRLHNNPKLSMLVCPFQCVVPLQTIEQLGAHLASHALYPNMHNSPFASQSPPQSCLVPSLGKSPDAAATNNDDESGEESMFKIVGVSTLAPTVASQLFGDVFYDTYSTVTLEDLGRCFYANN</sequence>
<feature type="region of interest" description="Disordered" evidence="3">
    <location>
        <begin position="628"/>
        <end position="897"/>
    </location>
</feature>
<dbReference type="Pfam" id="PF00076">
    <property type="entry name" value="RRM_1"/>
    <property type="match status" value="1"/>
</dbReference>
<feature type="compositionally biased region" description="Polar residues" evidence="3">
    <location>
        <begin position="999"/>
        <end position="1029"/>
    </location>
</feature>
<feature type="compositionally biased region" description="Basic and acidic residues" evidence="3">
    <location>
        <begin position="849"/>
        <end position="864"/>
    </location>
</feature>
<dbReference type="GO" id="GO:0003723">
    <property type="term" value="F:RNA binding"/>
    <property type="evidence" value="ECO:0007669"/>
    <property type="project" value="UniProtKB-UniRule"/>
</dbReference>
<feature type="compositionally biased region" description="Low complexity" evidence="3">
    <location>
        <begin position="443"/>
        <end position="476"/>
    </location>
</feature>
<feature type="compositionally biased region" description="Polar residues" evidence="3">
    <location>
        <begin position="1138"/>
        <end position="1157"/>
    </location>
</feature>
<dbReference type="PROSITE" id="PS50102">
    <property type="entry name" value="RRM"/>
    <property type="match status" value="1"/>
</dbReference>
<dbReference type="SMART" id="SM00355">
    <property type="entry name" value="ZnF_C2H2"/>
    <property type="match status" value="8"/>
</dbReference>
<feature type="compositionally biased region" description="Polar residues" evidence="3">
    <location>
        <begin position="2284"/>
        <end position="2294"/>
    </location>
</feature>
<feature type="compositionally biased region" description="Basic and acidic residues" evidence="3">
    <location>
        <begin position="2058"/>
        <end position="2071"/>
    </location>
</feature>
<feature type="region of interest" description="Disordered" evidence="3">
    <location>
        <begin position="2864"/>
        <end position="2898"/>
    </location>
</feature>
<feature type="compositionally biased region" description="Basic and acidic residues" evidence="3">
    <location>
        <begin position="134"/>
        <end position="210"/>
    </location>
</feature>
<evidence type="ECO:0000259" key="4">
    <source>
        <dbReference type="PROSITE" id="PS50102"/>
    </source>
</evidence>
<evidence type="ECO:0000313" key="5">
    <source>
        <dbReference type="EMBL" id="CAL4099281.1"/>
    </source>
</evidence>
<feature type="compositionally biased region" description="Polar residues" evidence="3">
    <location>
        <begin position="2078"/>
        <end position="2099"/>
    </location>
</feature>
<feature type="compositionally biased region" description="Basic and acidic residues" evidence="3">
    <location>
        <begin position="413"/>
        <end position="440"/>
    </location>
</feature>
<feature type="region of interest" description="Disordered" evidence="3">
    <location>
        <begin position="2078"/>
        <end position="2105"/>
    </location>
</feature>
<feature type="compositionally biased region" description="Basic and acidic residues" evidence="3">
    <location>
        <begin position="1158"/>
        <end position="1167"/>
    </location>
</feature>
<evidence type="ECO:0000313" key="6">
    <source>
        <dbReference type="Proteomes" id="UP001497623"/>
    </source>
</evidence>
<dbReference type="InterPro" id="IPR000504">
    <property type="entry name" value="RRM_dom"/>
</dbReference>
<accession>A0AAV2QS44</accession>
<feature type="compositionally biased region" description="Basic and acidic residues" evidence="3">
    <location>
        <begin position="2783"/>
        <end position="2798"/>
    </location>
</feature>
<feature type="compositionally biased region" description="Polar residues" evidence="3">
    <location>
        <begin position="775"/>
        <end position="794"/>
    </location>
</feature>
<comment type="caution">
    <text evidence="5">The sequence shown here is derived from an EMBL/GenBank/DDBJ whole genome shotgun (WGS) entry which is preliminary data.</text>
</comment>
<gene>
    <name evidence="5" type="ORF">MNOR_LOCUS16449</name>
</gene>
<feature type="compositionally biased region" description="Basic and acidic residues" evidence="3">
    <location>
        <begin position="371"/>
        <end position="401"/>
    </location>
</feature>
<dbReference type="Gene3D" id="3.30.70.330">
    <property type="match status" value="1"/>
</dbReference>
<feature type="region of interest" description="Disordered" evidence="3">
    <location>
        <begin position="1937"/>
        <end position="1959"/>
    </location>
</feature>
<feature type="compositionally biased region" description="Low complexity" evidence="3">
    <location>
        <begin position="1488"/>
        <end position="1497"/>
    </location>
</feature>